<name>A0AAV7R5E4_PLEWA</name>
<sequence>MKSSVAHNCMLRMQGPLGAVGLREPGLELQKRYHLFSKWTKEKQQDALLKSGWKAVAGISAVAPGRRV</sequence>
<reference evidence="1" key="1">
    <citation type="journal article" date="2022" name="bioRxiv">
        <title>Sequencing and chromosome-scale assembly of the giantPleurodeles waltlgenome.</title>
        <authorList>
            <person name="Brown T."/>
            <person name="Elewa A."/>
            <person name="Iarovenko S."/>
            <person name="Subramanian E."/>
            <person name="Araus A.J."/>
            <person name="Petzold A."/>
            <person name="Susuki M."/>
            <person name="Suzuki K.-i.T."/>
            <person name="Hayashi T."/>
            <person name="Toyoda A."/>
            <person name="Oliveira C."/>
            <person name="Osipova E."/>
            <person name="Leigh N.D."/>
            <person name="Simon A."/>
            <person name="Yun M.H."/>
        </authorList>
    </citation>
    <scope>NUCLEOTIDE SEQUENCE</scope>
    <source>
        <strain evidence="1">20211129_DDA</strain>
        <tissue evidence="1">Liver</tissue>
    </source>
</reference>
<comment type="caution">
    <text evidence="1">The sequence shown here is derived from an EMBL/GenBank/DDBJ whole genome shotgun (WGS) entry which is preliminary data.</text>
</comment>
<keyword evidence="2" id="KW-1185">Reference proteome</keyword>
<dbReference type="Proteomes" id="UP001066276">
    <property type="component" value="Chromosome 6"/>
</dbReference>
<gene>
    <name evidence="1" type="ORF">NDU88_012163</name>
</gene>
<evidence type="ECO:0000313" key="1">
    <source>
        <dbReference type="EMBL" id="KAJ1145880.1"/>
    </source>
</evidence>
<accession>A0AAV7R5E4</accession>
<dbReference type="AlphaFoldDB" id="A0AAV7R5E4"/>
<organism evidence="1 2">
    <name type="scientific">Pleurodeles waltl</name>
    <name type="common">Iberian ribbed newt</name>
    <dbReference type="NCBI Taxonomy" id="8319"/>
    <lineage>
        <taxon>Eukaryota</taxon>
        <taxon>Metazoa</taxon>
        <taxon>Chordata</taxon>
        <taxon>Craniata</taxon>
        <taxon>Vertebrata</taxon>
        <taxon>Euteleostomi</taxon>
        <taxon>Amphibia</taxon>
        <taxon>Batrachia</taxon>
        <taxon>Caudata</taxon>
        <taxon>Salamandroidea</taxon>
        <taxon>Salamandridae</taxon>
        <taxon>Pleurodelinae</taxon>
        <taxon>Pleurodeles</taxon>
    </lineage>
</organism>
<evidence type="ECO:0000313" key="2">
    <source>
        <dbReference type="Proteomes" id="UP001066276"/>
    </source>
</evidence>
<proteinExistence type="predicted"/>
<protein>
    <submittedName>
        <fullName evidence="1">Uncharacterized protein</fullName>
    </submittedName>
</protein>
<dbReference type="EMBL" id="JANPWB010000010">
    <property type="protein sequence ID" value="KAJ1145880.1"/>
    <property type="molecule type" value="Genomic_DNA"/>
</dbReference>